<dbReference type="PANTHER" id="PTHR34501">
    <property type="entry name" value="PROTEIN YDDL-RELATED"/>
    <property type="match status" value="1"/>
</dbReference>
<dbReference type="InterPro" id="IPR023614">
    <property type="entry name" value="Porin_dom_sf"/>
</dbReference>
<evidence type="ECO:0000313" key="12">
    <source>
        <dbReference type="EMBL" id="MBH9696652.1"/>
    </source>
</evidence>
<evidence type="ECO:0000256" key="9">
    <source>
        <dbReference type="ARBA" id="ARBA00023136"/>
    </source>
</evidence>
<keyword evidence="3" id="KW-0813">Transport</keyword>
<dbReference type="Gene3D" id="2.40.160.10">
    <property type="entry name" value="Porin"/>
    <property type="match status" value="1"/>
</dbReference>
<name>A0A8I1ASA3_BURCE</name>
<dbReference type="SUPFAM" id="SSF56935">
    <property type="entry name" value="Porins"/>
    <property type="match status" value="1"/>
</dbReference>
<keyword evidence="8" id="KW-0626">Porin</keyword>
<dbReference type="GO" id="GO:0009279">
    <property type="term" value="C:cell outer membrane"/>
    <property type="evidence" value="ECO:0007669"/>
    <property type="project" value="UniProtKB-SubCell"/>
</dbReference>
<comment type="caution">
    <text evidence="12">The sequence shown here is derived from an EMBL/GenBank/DDBJ whole genome shotgun (WGS) entry which is preliminary data.</text>
</comment>
<dbReference type="AlphaFoldDB" id="A0A8I1ASA3"/>
<dbReference type="GO" id="GO:0006811">
    <property type="term" value="P:monoatomic ion transport"/>
    <property type="evidence" value="ECO:0007669"/>
    <property type="project" value="UniProtKB-KW"/>
</dbReference>
<keyword evidence="10" id="KW-0998">Cell outer membrane</keyword>
<feature type="domain" description="Porin" evidence="11">
    <location>
        <begin position="38"/>
        <end position="350"/>
    </location>
</feature>
<sequence length="382" mass="40481">MGRPHATSRFPTTKGGPMFRSVHFRYAAFALSIGWIPPAVAQSSVSISGVLGEGVAYTSNVGGHSSVYALPAGVLRPNSLIFSGQEDLGGGYKSLFMLGTLFGMNNGAVLGASGSLFSRESYVGLVTPYGTLTFGQQRDFMFDTLTLQQYSGAFYQGIWGAHMGPFASFGVPYVVRQAYDFDRLNGEALNNAVKFKSMPFDGWTFGAMYSFGGVPGQFANSSGSSFSVAYQFANGSIGAAYTYARSPLIEHGNAGIRNTGIGGRYRFGRTQVALLGTVSRNTSTGAQIDSVDTSISYAISPFWNIAGTYTYMGGNAPLDNNHANQLAGTLTYNLSKRTSVYATLAWQRASGRSALARINSTLAEPSGSAVQTSAALSIQHAF</sequence>
<protein>
    <submittedName>
        <fullName evidence="12">Porin</fullName>
    </submittedName>
</protein>
<organism evidence="12 13">
    <name type="scientific">Burkholderia cepacia</name>
    <name type="common">Pseudomonas cepacia</name>
    <dbReference type="NCBI Taxonomy" id="292"/>
    <lineage>
        <taxon>Bacteria</taxon>
        <taxon>Pseudomonadati</taxon>
        <taxon>Pseudomonadota</taxon>
        <taxon>Betaproteobacteria</taxon>
        <taxon>Burkholderiales</taxon>
        <taxon>Burkholderiaceae</taxon>
        <taxon>Burkholderia</taxon>
        <taxon>Burkholderia cepacia complex</taxon>
    </lineage>
</organism>
<gene>
    <name evidence="12" type="ORF">JAO13_09405</name>
</gene>
<dbReference type="Pfam" id="PF13609">
    <property type="entry name" value="Porin_4"/>
    <property type="match status" value="1"/>
</dbReference>
<evidence type="ECO:0000313" key="13">
    <source>
        <dbReference type="Proteomes" id="UP000645612"/>
    </source>
</evidence>
<evidence type="ECO:0000259" key="11">
    <source>
        <dbReference type="Pfam" id="PF13609"/>
    </source>
</evidence>
<evidence type="ECO:0000256" key="3">
    <source>
        <dbReference type="ARBA" id="ARBA00022448"/>
    </source>
</evidence>
<comment type="subunit">
    <text evidence="2">Homotrimer.</text>
</comment>
<dbReference type="EMBL" id="JAEDXG010000007">
    <property type="protein sequence ID" value="MBH9696652.1"/>
    <property type="molecule type" value="Genomic_DNA"/>
</dbReference>
<accession>A0A8I1ASA3</accession>
<keyword evidence="9" id="KW-0472">Membrane</keyword>
<keyword evidence="6" id="KW-0732">Signal</keyword>
<proteinExistence type="predicted"/>
<reference evidence="12" key="1">
    <citation type="submission" date="2020-12" db="EMBL/GenBank/DDBJ databases">
        <title>Burkholderia cepacia complex in Mexico.</title>
        <authorList>
            <person name="Estrada P."/>
        </authorList>
    </citation>
    <scope>NUCLEOTIDE SEQUENCE</scope>
    <source>
        <strain evidence="12">871</strain>
    </source>
</reference>
<dbReference type="InterPro" id="IPR050298">
    <property type="entry name" value="Gram-neg_bact_OMP"/>
</dbReference>
<dbReference type="InterPro" id="IPR033900">
    <property type="entry name" value="Gram_neg_porin_domain"/>
</dbReference>
<dbReference type="GO" id="GO:0015288">
    <property type="term" value="F:porin activity"/>
    <property type="evidence" value="ECO:0007669"/>
    <property type="project" value="UniProtKB-KW"/>
</dbReference>
<evidence type="ECO:0000256" key="10">
    <source>
        <dbReference type="ARBA" id="ARBA00023237"/>
    </source>
</evidence>
<keyword evidence="7" id="KW-0406">Ion transport</keyword>
<evidence type="ECO:0000256" key="5">
    <source>
        <dbReference type="ARBA" id="ARBA00022692"/>
    </source>
</evidence>
<dbReference type="CDD" id="cd00342">
    <property type="entry name" value="gram_neg_porins"/>
    <property type="match status" value="1"/>
</dbReference>
<dbReference type="Proteomes" id="UP000645612">
    <property type="component" value="Unassembled WGS sequence"/>
</dbReference>
<dbReference type="RefSeq" id="WP_081083926.1">
    <property type="nucleotide sequence ID" value="NZ_CADDZZ010000018.1"/>
</dbReference>
<evidence type="ECO:0000256" key="1">
    <source>
        <dbReference type="ARBA" id="ARBA00004571"/>
    </source>
</evidence>
<evidence type="ECO:0000256" key="6">
    <source>
        <dbReference type="ARBA" id="ARBA00022729"/>
    </source>
</evidence>
<evidence type="ECO:0000256" key="8">
    <source>
        <dbReference type="ARBA" id="ARBA00023114"/>
    </source>
</evidence>
<evidence type="ECO:0000256" key="4">
    <source>
        <dbReference type="ARBA" id="ARBA00022452"/>
    </source>
</evidence>
<evidence type="ECO:0000256" key="2">
    <source>
        <dbReference type="ARBA" id="ARBA00011233"/>
    </source>
</evidence>
<keyword evidence="5" id="KW-0812">Transmembrane</keyword>
<dbReference type="GO" id="GO:0046930">
    <property type="term" value="C:pore complex"/>
    <property type="evidence" value="ECO:0007669"/>
    <property type="project" value="UniProtKB-KW"/>
</dbReference>
<evidence type="ECO:0000256" key="7">
    <source>
        <dbReference type="ARBA" id="ARBA00023065"/>
    </source>
</evidence>
<dbReference type="PANTHER" id="PTHR34501:SF9">
    <property type="entry name" value="MAJOR OUTER MEMBRANE PROTEIN P.IA"/>
    <property type="match status" value="1"/>
</dbReference>
<comment type="subcellular location">
    <subcellularLocation>
        <location evidence="1">Cell outer membrane</location>
        <topology evidence="1">Multi-pass membrane protein</topology>
    </subcellularLocation>
</comment>
<keyword evidence="4" id="KW-1134">Transmembrane beta strand</keyword>